<gene>
    <name evidence="12" type="ORF">OSB1V03_LOCUS1288</name>
</gene>
<reference evidence="12" key="1">
    <citation type="submission" date="2020-11" db="EMBL/GenBank/DDBJ databases">
        <authorList>
            <person name="Tran Van P."/>
        </authorList>
    </citation>
    <scope>NUCLEOTIDE SEQUENCE</scope>
</reference>
<evidence type="ECO:0000313" key="12">
    <source>
        <dbReference type="EMBL" id="CAD7620807.1"/>
    </source>
</evidence>
<dbReference type="PROSITE" id="PS51843">
    <property type="entry name" value="NR_LBD"/>
    <property type="match status" value="1"/>
</dbReference>
<evidence type="ECO:0000256" key="7">
    <source>
        <dbReference type="ARBA" id="ARBA00023170"/>
    </source>
</evidence>
<dbReference type="InterPro" id="IPR013088">
    <property type="entry name" value="Znf_NHR/GATA"/>
</dbReference>
<evidence type="ECO:0000256" key="1">
    <source>
        <dbReference type="ARBA" id="ARBA00022723"/>
    </source>
</evidence>
<dbReference type="InterPro" id="IPR000536">
    <property type="entry name" value="Nucl_hrmn_rcpt_lig-bd"/>
</dbReference>
<keyword evidence="2 9" id="KW-0863">Zinc-finger</keyword>
<dbReference type="GO" id="GO:0000122">
    <property type="term" value="P:negative regulation of transcription by RNA polymerase II"/>
    <property type="evidence" value="ECO:0007669"/>
    <property type="project" value="TreeGrafter"/>
</dbReference>
<feature type="domain" description="Nuclear receptor" evidence="10">
    <location>
        <begin position="7"/>
        <end position="81"/>
    </location>
</feature>
<dbReference type="SUPFAM" id="SSF57716">
    <property type="entry name" value="Glucocorticoid receptor-like (DNA-binding domain)"/>
    <property type="match status" value="1"/>
</dbReference>
<dbReference type="GO" id="GO:0000978">
    <property type="term" value="F:RNA polymerase II cis-regulatory region sequence-specific DNA binding"/>
    <property type="evidence" value="ECO:0007669"/>
    <property type="project" value="TreeGrafter"/>
</dbReference>
<keyword evidence="5 9" id="KW-0238">DNA-binding</keyword>
<dbReference type="PANTHER" id="PTHR24082:SF283">
    <property type="entry name" value="NUCLEAR HORMONE RECEPTOR HR96"/>
    <property type="match status" value="1"/>
</dbReference>
<dbReference type="SMART" id="SM00399">
    <property type="entry name" value="ZnF_C4"/>
    <property type="match status" value="1"/>
</dbReference>
<evidence type="ECO:0000259" key="11">
    <source>
        <dbReference type="PROSITE" id="PS51843"/>
    </source>
</evidence>
<dbReference type="SMART" id="SM00430">
    <property type="entry name" value="HOLI"/>
    <property type="match status" value="1"/>
</dbReference>
<keyword evidence="7 9" id="KW-0675">Receptor</keyword>
<evidence type="ECO:0000313" key="13">
    <source>
        <dbReference type="Proteomes" id="UP000759131"/>
    </source>
</evidence>
<dbReference type="GO" id="GO:0045944">
    <property type="term" value="P:positive regulation of transcription by RNA polymerase II"/>
    <property type="evidence" value="ECO:0007669"/>
    <property type="project" value="TreeGrafter"/>
</dbReference>
<dbReference type="InterPro" id="IPR050234">
    <property type="entry name" value="Nuclear_hormone_rcpt_NR1"/>
</dbReference>
<dbReference type="InterPro" id="IPR001723">
    <property type="entry name" value="Nuclear_hrmn_rcpt"/>
</dbReference>
<dbReference type="InterPro" id="IPR001628">
    <property type="entry name" value="Znf_hrmn_rcpt"/>
</dbReference>
<evidence type="ECO:0000256" key="8">
    <source>
        <dbReference type="ARBA" id="ARBA00023242"/>
    </source>
</evidence>
<sequence>MSDRGVPKFCAVCGHKALGKNFGALSCEPCKAFFRRNGLKDNLKCHFNSNCKINEITRKFCSKCRLEKCLAIGMRRDFIVNEVEKDWRRVKHFRANPKNNDITDNLSSDQSCEPPDPSPDINDCLYDLLDDNHFSVDELNKQILDIECGVSTGDVVHNNTTTSQMEIIAKTNDNTEISDEVMQMAVEFELAVIPIARPVGEYHCPFNDTETYLMNELINSVKLIGQPRSKVTMEIKNFDDYNRTVSYKFDRGVRNMARAAKELCGFRALYLDDQITLLKYGCIEAILMRTIKHVDYGRKLVILPWDGENSLVFKLAHLKLFRPYDSYDTYMRYLHKMTDLWDSDPVILDLMLALILFNPDRPNLINRDGVKRQQHVYMYLLQRYLILKYQTECEAKTRFLRLMNVLSDINLMREIQRRHAMQSSLVTPLLQEVFDISPAPMEPMGDSQQTISPIPS</sequence>
<dbReference type="SUPFAM" id="SSF48508">
    <property type="entry name" value="Nuclear receptor ligand-binding domain"/>
    <property type="match status" value="1"/>
</dbReference>
<dbReference type="AlphaFoldDB" id="A0A7R9KDG8"/>
<dbReference type="PANTHER" id="PTHR24082">
    <property type="entry name" value="NUCLEAR HORMONE RECEPTOR"/>
    <property type="match status" value="1"/>
</dbReference>
<dbReference type="InterPro" id="IPR035500">
    <property type="entry name" value="NHR-like_dom_sf"/>
</dbReference>
<comment type="similarity">
    <text evidence="9">Belongs to the nuclear hormone receptor family.</text>
</comment>
<dbReference type="Pfam" id="PF00104">
    <property type="entry name" value="Hormone_recep"/>
    <property type="match status" value="1"/>
</dbReference>
<dbReference type="Pfam" id="PF00105">
    <property type="entry name" value="zf-C4"/>
    <property type="match status" value="1"/>
</dbReference>
<evidence type="ECO:0008006" key="14">
    <source>
        <dbReference type="Google" id="ProtNLM"/>
    </source>
</evidence>
<evidence type="ECO:0000256" key="3">
    <source>
        <dbReference type="ARBA" id="ARBA00022833"/>
    </source>
</evidence>
<dbReference type="PRINTS" id="PR00398">
    <property type="entry name" value="STRDHORMONER"/>
</dbReference>
<evidence type="ECO:0000256" key="9">
    <source>
        <dbReference type="RuleBase" id="RU004334"/>
    </source>
</evidence>
<dbReference type="GO" id="GO:0004879">
    <property type="term" value="F:nuclear receptor activity"/>
    <property type="evidence" value="ECO:0007669"/>
    <property type="project" value="TreeGrafter"/>
</dbReference>
<dbReference type="EMBL" id="CAJPIZ010000357">
    <property type="protein sequence ID" value="CAG2101237.1"/>
    <property type="molecule type" value="Genomic_DNA"/>
</dbReference>
<proteinExistence type="inferred from homology"/>
<keyword evidence="13" id="KW-1185">Reference proteome</keyword>
<protein>
    <recommendedName>
        <fullName evidence="14">Nuclear hormone receptor HR96</fullName>
    </recommendedName>
</protein>
<dbReference type="GO" id="GO:0008270">
    <property type="term" value="F:zinc ion binding"/>
    <property type="evidence" value="ECO:0007669"/>
    <property type="project" value="UniProtKB-KW"/>
</dbReference>
<evidence type="ECO:0000256" key="2">
    <source>
        <dbReference type="ARBA" id="ARBA00022771"/>
    </source>
</evidence>
<keyword evidence="4 9" id="KW-0805">Transcription regulation</keyword>
<accession>A0A7R9KDG8</accession>
<dbReference type="OrthoDB" id="6352325at2759"/>
<dbReference type="Proteomes" id="UP000759131">
    <property type="component" value="Unassembled WGS sequence"/>
</dbReference>
<dbReference type="PROSITE" id="PS00031">
    <property type="entry name" value="NUCLEAR_REC_DBD_1"/>
    <property type="match status" value="1"/>
</dbReference>
<keyword evidence="1 9" id="KW-0479">Metal-binding</keyword>
<dbReference type="Gene3D" id="3.30.50.10">
    <property type="entry name" value="Erythroid Transcription Factor GATA-1, subunit A"/>
    <property type="match status" value="1"/>
</dbReference>
<comment type="subcellular location">
    <subcellularLocation>
        <location evidence="9">Nucleus</location>
    </subcellularLocation>
</comment>
<dbReference type="Gene3D" id="1.10.565.10">
    <property type="entry name" value="Retinoid X Receptor"/>
    <property type="match status" value="1"/>
</dbReference>
<dbReference type="EMBL" id="OC854932">
    <property type="protein sequence ID" value="CAD7620807.1"/>
    <property type="molecule type" value="Genomic_DNA"/>
</dbReference>
<name>A0A7R9KDG8_9ACAR</name>
<dbReference type="PRINTS" id="PR00047">
    <property type="entry name" value="STROIDFINGER"/>
</dbReference>
<keyword evidence="6 9" id="KW-0804">Transcription</keyword>
<evidence type="ECO:0000259" key="10">
    <source>
        <dbReference type="PROSITE" id="PS51030"/>
    </source>
</evidence>
<keyword evidence="3 9" id="KW-0862">Zinc</keyword>
<feature type="domain" description="NR LBD" evidence="11">
    <location>
        <begin position="209"/>
        <end position="448"/>
    </location>
</feature>
<evidence type="ECO:0000256" key="4">
    <source>
        <dbReference type="ARBA" id="ARBA00023015"/>
    </source>
</evidence>
<dbReference type="GO" id="GO:0030154">
    <property type="term" value="P:cell differentiation"/>
    <property type="evidence" value="ECO:0007669"/>
    <property type="project" value="TreeGrafter"/>
</dbReference>
<organism evidence="12">
    <name type="scientific">Medioppia subpectinata</name>
    <dbReference type="NCBI Taxonomy" id="1979941"/>
    <lineage>
        <taxon>Eukaryota</taxon>
        <taxon>Metazoa</taxon>
        <taxon>Ecdysozoa</taxon>
        <taxon>Arthropoda</taxon>
        <taxon>Chelicerata</taxon>
        <taxon>Arachnida</taxon>
        <taxon>Acari</taxon>
        <taxon>Acariformes</taxon>
        <taxon>Sarcoptiformes</taxon>
        <taxon>Oribatida</taxon>
        <taxon>Brachypylina</taxon>
        <taxon>Oppioidea</taxon>
        <taxon>Oppiidae</taxon>
        <taxon>Medioppia</taxon>
    </lineage>
</organism>
<dbReference type="PROSITE" id="PS51030">
    <property type="entry name" value="NUCLEAR_REC_DBD_2"/>
    <property type="match status" value="1"/>
</dbReference>
<keyword evidence="8 9" id="KW-0539">Nucleus</keyword>
<evidence type="ECO:0000256" key="6">
    <source>
        <dbReference type="ARBA" id="ARBA00023163"/>
    </source>
</evidence>
<dbReference type="GO" id="GO:0005634">
    <property type="term" value="C:nucleus"/>
    <property type="evidence" value="ECO:0007669"/>
    <property type="project" value="UniProtKB-SubCell"/>
</dbReference>
<evidence type="ECO:0000256" key="5">
    <source>
        <dbReference type="ARBA" id="ARBA00023125"/>
    </source>
</evidence>